<keyword evidence="1" id="KW-0479">Metal-binding</keyword>
<dbReference type="PANTHER" id="PTHR33680:SF1">
    <property type="entry name" value="OS05G0489500 PROTEIN"/>
    <property type="match status" value="1"/>
</dbReference>
<dbReference type="Pfam" id="PF06839">
    <property type="entry name" value="Zn_ribbon_GRF"/>
    <property type="match status" value="1"/>
</dbReference>
<feature type="domain" description="GRF-type" evidence="6">
    <location>
        <begin position="77"/>
        <end position="125"/>
    </location>
</feature>
<proteinExistence type="predicted"/>
<dbReference type="GO" id="GO:0008270">
    <property type="term" value="F:zinc ion binding"/>
    <property type="evidence" value="ECO:0007669"/>
    <property type="project" value="UniProtKB-KW"/>
</dbReference>
<evidence type="ECO:0000313" key="7">
    <source>
        <dbReference type="EMBL" id="KAK9100639.1"/>
    </source>
</evidence>
<evidence type="ECO:0000259" key="6">
    <source>
        <dbReference type="PROSITE" id="PS51999"/>
    </source>
</evidence>
<dbReference type="InterPro" id="IPR010666">
    <property type="entry name" value="Znf_GRF"/>
</dbReference>
<accession>A0AAP0EWI1</accession>
<evidence type="ECO:0000256" key="5">
    <source>
        <dbReference type="SAM" id="MobiDB-lite"/>
    </source>
</evidence>
<evidence type="ECO:0000256" key="2">
    <source>
        <dbReference type="ARBA" id="ARBA00022771"/>
    </source>
</evidence>
<reference evidence="7 8" key="1">
    <citation type="submission" date="2024-01" db="EMBL/GenBank/DDBJ databases">
        <title>Genome assemblies of Stephania.</title>
        <authorList>
            <person name="Yang L."/>
        </authorList>
    </citation>
    <scope>NUCLEOTIDE SEQUENCE [LARGE SCALE GENOMIC DNA]</scope>
    <source>
        <strain evidence="7">JXDWG</strain>
        <tissue evidence="7">Leaf</tissue>
    </source>
</reference>
<keyword evidence="3" id="KW-0862">Zinc</keyword>
<dbReference type="PROSITE" id="PS51999">
    <property type="entry name" value="ZF_GRF"/>
    <property type="match status" value="1"/>
</dbReference>
<comment type="caution">
    <text evidence="7">The sequence shown here is derived from an EMBL/GenBank/DDBJ whole genome shotgun (WGS) entry which is preliminary data.</text>
</comment>
<evidence type="ECO:0000256" key="4">
    <source>
        <dbReference type="PROSITE-ProRule" id="PRU01343"/>
    </source>
</evidence>
<feature type="region of interest" description="Disordered" evidence="5">
    <location>
        <begin position="113"/>
        <end position="147"/>
    </location>
</feature>
<organism evidence="7 8">
    <name type="scientific">Stephania cephalantha</name>
    <dbReference type="NCBI Taxonomy" id="152367"/>
    <lineage>
        <taxon>Eukaryota</taxon>
        <taxon>Viridiplantae</taxon>
        <taxon>Streptophyta</taxon>
        <taxon>Embryophyta</taxon>
        <taxon>Tracheophyta</taxon>
        <taxon>Spermatophyta</taxon>
        <taxon>Magnoliopsida</taxon>
        <taxon>Ranunculales</taxon>
        <taxon>Menispermaceae</taxon>
        <taxon>Menispermoideae</taxon>
        <taxon>Cissampelideae</taxon>
        <taxon>Stephania</taxon>
    </lineage>
</organism>
<dbReference type="Proteomes" id="UP001419268">
    <property type="component" value="Unassembled WGS sequence"/>
</dbReference>
<evidence type="ECO:0000256" key="1">
    <source>
        <dbReference type="ARBA" id="ARBA00022723"/>
    </source>
</evidence>
<evidence type="ECO:0000313" key="8">
    <source>
        <dbReference type="Proteomes" id="UP001419268"/>
    </source>
</evidence>
<name>A0AAP0EWI1_9MAGN</name>
<keyword evidence="8" id="KW-1185">Reference proteome</keyword>
<dbReference type="PANTHER" id="PTHR33680">
    <property type="entry name" value="OS07G0190500 PROTEIN"/>
    <property type="match status" value="1"/>
</dbReference>
<keyword evidence="2 4" id="KW-0863">Zinc-finger</keyword>
<protein>
    <recommendedName>
        <fullName evidence="6">GRF-type domain-containing protein</fullName>
    </recommendedName>
</protein>
<dbReference type="AlphaFoldDB" id="A0AAP0EWI1"/>
<dbReference type="EMBL" id="JBBNAG010000010">
    <property type="protein sequence ID" value="KAK9100639.1"/>
    <property type="molecule type" value="Genomic_DNA"/>
</dbReference>
<sequence length="147" mass="16981">MHGEDNQMSLIPLDYRTDNQRFIDEILEEAMNTLVQAQYYYCQKSGQWAVNCPETPTKKFQSPNSNQDHMLILDKDCPCGVGTCAVLTSNMPKNSGRKFYNCPLQVPFLRKETRRKSNFKSSRSEKKSGKDLGTNKYDRTKFNENHA</sequence>
<evidence type="ECO:0000256" key="3">
    <source>
        <dbReference type="ARBA" id="ARBA00022833"/>
    </source>
</evidence>
<feature type="compositionally biased region" description="Basic and acidic residues" evidence="5">
    <location>
        <begin position="136"/>
        <end position="147"/>
    </location>
</feature>
<gene>
    <name evidence="7" type="ORF">Scep_024069</name>
</gene>